<evidence type="ECO:0000313" key="11">
    <source>
        <dbReference type="Proteomes" id="UP000321773"/>
    </source>
</evidence>
<evidence type="ECO:0000313" key="9">
    <source>
        <dbReference type="EMBL" id="SFS33643.1"/>
    </source>
</evidence>
<dbReference type="STRING" id="306541.SAMN05421668_101113"/>
<proteinExistence type="predicted"/>
<keyword evidence="11" id="KW-1185">Reference proteome</keyword>
<evidence type="ECO:0000256" key="2">
    <source>
        <dbReference type="ARBA" id="ARBA00022448"/>
    </source>
</evidence>
<evidence type="ECO:0000313" key="8">
    <source>
        <dbReference type="EMBL" id="GEM03207.1"/>
    </source>
</evidence>
<comment type="subcellular location">
    <subcellularLocation>
        <location evidence="1">Cytoplasm</location>
    </subcellularLocation>
</comment>
<evidence type="ECO:0000256" key="4">
    <source>
        <dbReference type="ARBA" id="ARBA00022679"/>
    </source>
</evidence>
<keyword evidence="4" id="KW-0808">Transferase</keyword>
<dbReference type="PANTHER" id="PTHR45008:SF1">
    <property type="entry name" value="PTS SYSTEM GLUCOSE-SPECIFIC EIIA COMPONENT"/>
    <property type="match status" value="1"/>
</dbReference>
<dbReference type="InterPro" id="IPR001127">
    <property type="entry name" value="PTS_EIIA_1_perm"/>
</dbReference>
<evidence type="ECO:0000256" key="1">
    <source>
        <dbReference type="ARBA" id="ARBA00004496"/>
    </source>
</evidence>
<dbReference type="AlphaFoldDB" id="A0A1I6P0A6"/>
<dbReference type="RefSeq" id="WP_062320174.1">
    <property type="nucleotide sequence ID" value="NZ_BJWJ01000001.1"/>
</dbReference>
<dbReference type="EMBL" id="FPAI01000001">
    <property type="protein sequence ID" value="SFS33643.1"/>
    <property type="molecule type" value="Genomic_DNA"/>
</dbReference>
<feature type="domain" description="PTS EIIA type-1" evidence="7">
    <location>
        <begin position="31"/>
        <end position="136"/>
    </location>
</feature>
<dbReference type="PANTHER" id="PTHR45008">
    <property type="entry name" value="PTS SYSTEM GLUCOSE-SPECIFIC EIIA COMPONENT"/>
    <property type="match status" value="1"/>
</dbReference>
<dbReference type="PROSITE" id="PS51093">
    <property type="entry name" value="PTS_EIIA_TYPE_1"/>
    <property type="match status" value="1"/>
</dbReference>
<dbReference type="FunFam" id="2.70.70.10:FF:000001">
    <property type="entry name" value="PTS system glucose-specific IIA component"/>
    <property type="match status" value="1"/>
</dbReference>
<reference evidence="8 11" key="2">
    <citation type="submission" date="2019-07" db="EMBL/GenBank/DDBJ databases">
        <title>Whole genome shotgun sequence of Halolactibacillus miurensis NBRC 100873.</title>
        <authorList>
            <person name="Hosoyama A."/>
            <person name="Uohara A."/>
            <person name="Ohji S."/>
            <person name="Ichikawa N."/>
        </authorList>
    </citation>
    <scope>NUCLEOTIDE SEQUENCE [LARGE SCALE GENOMIC DNA]</scope>
    <source>
        <strain evidence="8 11">NBRC 100873</strain>
    </source>
</reference>
<reference evidence="9 10" key="1">
    <citation type="submission" date="2016-10" db="EMBL/GenBank/DDBJ databases">
        <authorList>
            <person name="de Groot N.N."/>
        </authorList>
    </citation>
    <scope>NUCLEOTIDE SEQUENCE [LARGE SCALE GENOMIC DNA]</scope>
    <source>
        <strain evidence="9 10">DSM 17074</strain>
    </source>
</reference>
<dbReference type="InterPro" id="IPR011055">
    <property type="entry name" value="Dup_hybrid_motif"/>
</dbReference>
<dbReference type="SUPFAM" id="SSF51261">
    <property type="entry name" value="Duplicated hybrid motif"/>
    <property type="match status" value="1"/>
</dbReference>
<dbReference type="Proteomes" id="UP000321773">
    <property type="component" value="Unassembled WGS sequence"/>
</dbReference>
<dbReference type="OrthoDB" id="92465at2"/>
<protein>
    <submittedName>
        <fullName evidence="9">PTS system, beta-glucosides-specific IIC component</fullName>
    </submittedName>
</protein>
<dbReference type="Gene3D" id="2.70.70.10">
    <property type="entry name" value="Glucose Permease (Domain IIA)"/>
    <property type="match status" value="1"/>
</dbReference>
<dbReference type="InterPro" id="IPR050890">
    <property type="entry name" value="PTS_EIIA_component"/>
</dbReference>
<evidence type="ECO:0000256" key="6">
    <source>
        <dbReference type="ARBA" id="ARBA00022777"/>
    </source>
</evidence>
<dbReference type="Proteomes" id="UP000199139">
    <property type="component" value="Unassembled WGS sequence"/>
</dbReference>
<organism evidence="9 10">
    <name type="scientific">Halolactibacillus miurensis</name>
    <dbReference type="NCBI Taxonomy" id="306541"/>
    <lineage>
        <taxon>Bacteria</taxon>
        <taxon>Bacillati</taxon>
        <taxon>Bacillota</taxon>
        <taxon>Bacilli</taxon>
        <taxon>Bacillales</taxon>
        <taxon>Bacillaceae</taxon>
        <taxon>Halolactibacillus</taxon>
    </lineage>
</organism>
<keyword evidence="6" id="KW-0418">Kinase</keyword>
<dbReference type="EMBL" id="BJWJ01000001">
    <property type="protein sequence ID" value="GEM03207.1"/>
    <property type="molecule type" value="Genomic_DNA"/>
</dbReference>
<dbReference type="GO" id="GO:0009401">
    <property type="term" value="P:phosphoenolpyruvate-dependent sugar phosphotransferase system"/>
    <property type="evidence" value="ECO:0007669"/>
    <property type="project" value="UniProtKB-KW"/>
</dbReference>
<evidence type="ECO:0000313" key="10">
    <source>
        <dbReference type="Proteomes" id="UP000199139"/>
    </source>
</evidence>
<dbReference type="PROSITE" id="PS00371">
    <property type="entry name" value="PTS_EIIA_TYPE_1_HIS"/>
    <property type="match status" value="1"/>
</dbReference>
<dbReference type="NCBIfam" id="TIGR00830">
    <property type="entry name" value="PTBA"/>
    <property type="match status" value="1"/>
</dbReference>
<keyword evidence="5" id="KW-0598">Phosphotransferase system</keyword>
<evidence type="ECO:0000259" key="7">
    <source>
        <dbReference type="PROSITE" id="PS51093"/>
    </source>
</evidence>
<gene>
    <name evidence="8" type="ORF">HMI01_01950</name>
    <name evidence="9" type="ORF">SAMN05421668_101113</name>
</gene>
<dbReference type="GO" id="GO:0016301">
    <property type="term" value="F:kinase activity"/>
    <property type="evidence" value="ECO:0007669"/>
    <property type="project" value="UniProtKB-KW"/>
</dbReference>
<keyword evidence="2" id="KW-0813">Transport</keyword>
<sequence length="166" mass="18188">MIRKLFKRDNKTIKIKSPVTGMLMPIEEVKDETFASKTLGEGVAIIPGRGSISAPFDGKVLMIAQTKHAIGLESEDGIQVIIHIGIDTVKRGGEGFSVEINKDTKHVKKGQLLVSFDNERMIKEGVDTTVLLIMTEVNGHILSQLLTKGEVSEGESNVSEYIKKKV</sequence>
<dbReference type="GO" id="GO:0005737">
    <property type="term" value="C:cytoplasm"/>
    <property type="evidence" value="ECO:0007669"/>
    <property type="project" value="UniProtKB-SubCell"/>
</dbReference>
<keyword evidence="3" id="KW-0762">Sugar transport</keyword>
<evidence type="ECO:0000256" key="3">
    <source>
        <dbReference type="ARBA" id="ARBA00022597"/>
    </source>
</evidence>
<name>A0A1I6P0A6_9BACI</name>
<accession>A0A1I6P0A6</accession>
<evidence type="ECO:0000256" key="5">
    <source>
        <dbReference type="ARBA" id="ARBA00022683"/>
    </source>
</evidence>
<dbReference type="Pfam" id="PF00358">
    <property type="entry name" value="PTS_EIIA_1"/>
    <property type="match status" value="1"/>
</dbReference>